<dbReference type="Proteomes" id="UP000515160">
    <property type="component" value="Chromosome 3"/>
</dbReference>
<dbReference type="OrthoDB" id="7878548at2759"/>
<sequence>MLTNFVCQNNDETWFTFHECRLRAISSNKTILNLNGTFHQTVTEFHVRGQMFYKTNGYKPWLYNVQVECCRFMRKTYNPIAIIIYRFIKNYSNMNHTCPYKGAVIIKGLYLRFGALPNALPTGDYMLALTWSLDNKTKFTTNAYFMFAEDL</sequence>
<proteinExistence type="predicted"/>
<dbReference type="InterPro" id="IPR010512">
    <property type="entry name" value="DUF1091"/>
</dbReference>
<reference evidence="2" key="1">
    <citation type="submission" date="2025-08" db="UniProtKB">
        <authorList>
            <consortium name="RefSeq"/>
        </authorList>
    </citation>
    <scope>IDENTIFICATION</scope>
    <source>
        <strain evidence="2">15112-1751.03</strain>
        <tissue evidence="2">Whole Adult</tissue>
    </source>
</reference>
<dbReference type="SMART" id="SM00697">
    <property type="entry name" value="DM8"/>
    <property type="match status" value="1"/>
</dbReference>
<dbReference type="Pfam" id="PF06477">
    <property type="entry name" value="DUF1091"/>
    <property type="match status" value="1"/>
</dbReference>
<dbReference type="PANTHER" id="PTHR20898:SF0">
    <property type="entry name" value="DAEDALUS ON 3-RELATED"/>
    <property type="match status" value="1"/>
</dbReference>
<gene>
    <name evidence="2" type="primary">LOC127565639</name>
</gene>
<evidence type="ECO:0000313" key="2">
    <source>
        <dbReference type="RefSeq" id="XP_051861081.1"/>
    </source>
</evidence>
<protein>
    <submittedName>
        <fullName evidence="2">Uncharacterized protein LOC127565639</fullName>
    </submittedName>
</protein>
<dbReference type="RefSeq" id="XP_051861081.1">
    <property type="nucleotide sequence ID" value="XM_052005121.1"/>
</dbReference>
<dbReference type="PANTHER" id="PTHR20898">
    <property type="entry name" value="DAEDALUS ON 3-RELATED-RELATED"/>
    <property type="match status" value="1"/>
</dbReference>
<name>A0A9C6T426_DROAB</name>
<organism evidence="1 2">
    <name type="scientific">Drosophila albomicans</name>
    <name type="common">Fruit fly</name>
    <dbReference type="NCBI Taxonomy" id="7291"/>
    <lineage>
        <taxon>Eukaryota</taxon>
        <taxon>Metazoa</taxon>
        <taxon>Ecdysozoa</taxon>
        <taxon>Arthropoda</taxon>
        <taxon>Hexapoda</taxon>
        <taxon>Insecta</taxon>
        <taxon>Pterygota</taxon>
        <taxon>Neoptera</taxon>
        <taxon>Endopterygota</taxon>
        <taxon>Diptera</taxon>
        <taxon>Brachycera</taxon>
        <taxon>Muscomorpha</taxon>
        <taxon>Ephydroidea</taxon>
        <taxon>Drosophilidae</taxon>
        <taxon>Drosophila</taxon>
    </lineage>
</organism>
<keyword evidence="1" id="KW-1185">Reference proteome</keyword>
<evidence type="ECO:0000313" key="1">
    <source>
        <dbReference type="Proteomes" id="UP000515160"/>
    </source>
</evidence>
<accession>A0A9C6T426</accession>
<dbReference type="AlphaFoldDB" id="A0A9C6T426"/>
<dbReference type="GeneID" id="127565639"/>